<dbReference type="GO" id="GO:0019062">
    <property type="term" value="P:virion attachment to host cell"/>
    <property type="evidence" value="ECO:0007669"/>
    <property type="project" value="UniProtKB-KW"/>
</dbReference>
<evidence type="ECO:0000256" key="16">
    <source>
        <dbReference type="ARBA" id="ARBA00023296"/>
    </source>
</evidence>
<keyword evidence="23" id="KW-1185">Reference proteome</keyword>
<evidence type="ECO:0000256" key="6">
    <source>
        <dbReference type="ARBA" id="ARBA00022524"/>
    </source>
</evidence>
<keyword evidence="16" id="KW-1160">Virus entry into host cell</keyword>
<organism evidence="22">
    <name type="scientific">Gyrovirus 10</name>
    <dbReference type="NCBI Taxonomy" id="2218660"/>
    <lineage>
        <taxon>Viruses</taxon>
        <taxon>Monodnaviria</taxon>
        <taxon>Shotokuvirae</taxon>
        <taxon>Commensaviricota</taxon>
        <taxon>Cardeaviricetes</taxon>
        <taxon>Sanitavirales</taxon>
        <taxon>Anelloviridae</taxon>
        <taxon>Gyrovirus</taxon>
        <taxon>Gyrovirus chauna1</taxon>
    </lineage>
</organism>
<keyword evidence="15" id="KW-0238">DNA-binding</keyword>
<evidence type="ECO:0000256" key="11">
    <source>
        <dbReference type="ARBA" id="ARBA00022804"/>
    </source>
</evidence>
<dbReference type="GO" id="GO:0075509">
    <property type="term" value="P:endocytosis involved in viral entry into host cell"/>
    <property type="evidence" value="ECO:0007669"/>
    <property type="project" value="UniProtKB-KW"/>
</dbReference>
<evidence type="ECO:0000256" key="5">
    <source>
        <dbReference type="ARBA" id="ARBA00022431"/>
    </source>
</evidence>
<keyword evidence="14" id="KW-0426">Late protein</keyword>
<evidence type="ECO:0000256" key="8">
    <source>
        <dbReference type="ARBA" id="ARBA00022562"/>
    </source>
</evidence>
<evidence type="ECO:0000256" key="17">
    <source>
        <dbReference type="ARBA" id="ARBA00025551"/>
    </source>
</evidence>
<dbReference type="Pfam" id="PF04162">
    <property type="entry name" value="Gyro_capsid"/>
    <property type="match status" value="1"/>
</dbReference>
<keyword evidence="8" id="KW-1048">Host nucleus</keyword>
<evidence type="ECO:0000256" key="7">
    <source>
        <dbReference type="ARBA" id="ARBA00022561"/>
    </source>
</evidence>
<keyword evidence="12" id="KW-0946">Virion</keyword>
<keyword evidence="10" id="KW-1162">Viral penetration into host cytoplasm</keyword>
<evidence type="ECO:0000313" key="22">
    <source>
        <dbReference type="EMBL" id="AWT08462.1"/>
    </source>
</evidence>
<evidence type="ECO:0000256" key="3">
    <source>
        <dbReference type="ARBA" id="ARBA00010628"/>
    </source>
</evidence>
<dbReference type="InterPro" id="IPR007291">
    <property type="entry name" value="Capsid_protein"/>
</dbReference>
<dbReference type="GO" id="GO:0043657">
    <property type="term" value="C:host cell"/>
    <property type="evidence" value="ECO:0007669"/>
    <property type="project" value="GOC"/>
</dbReference>
<dbReference type="GO" id="GO:0075732">
    <property type="term" value="P:viral penetration into host nucleus"/>
    <property type="evidence" value="ECO:0007669"/>
    <property type="project" value="UniProtKB-KW"/>
</dbReference>
<accession>A0A2U9N6R0</accession>
<evidence type="ECO:0000256" key="20">
    <source>
        <dbReference type="ARBA" id="ARBA00046371"/>
    </source>
</evidence>
<comment type="similarity">
    <text evidence="3">Belongs to the gyrovirus capsid protein family.</text>
</comment>
<dbReference type="Proteomes" id="UP000248658">
    <property type="component" value="Genome"/>
</dbReference>
<evidence type="ECO:0000256" key="2">
    <source>
        <dbReference type="ARBA" id="ARBA00004328"/>
    </source>
</evidence>
<evidence type="ECO:0000256" key="18">
    <source>
        <dbReference type="ARBA" id="ARBA00030635"/>
    </source>
</evidence>
<evidence type="ECO:0000256" key="12">
    <source>
        <dbReference type="ARBA" id="ARBA00022844"/>
    </source>
</evidence>
<protein>
    <recommendedName>
        <fullName evidence="4">Capsid protein</fullName>
    </recommendedName>
    <alternativeName>
        <fullName evidence="18">CA1</fullName>
    </alternativeName>
    <alternativeName>
        <fullName evidence="19">Coat protein</fullName>
    </alternativeName>
</protein>
<evidence type="ECO:0000256" key="9">
    <source>
        <dbReference type="ARBA" id="ARBA00022581"/>
    </source>
</evidence>
<keyword evidence="9" id="KW-0945">Host-virus interaction</keyword>
<evidence type="ECO:0000313" key="23">
    <source>
        <dbReference type="Proteomes" id="UP000248658"/>
    </source>
</evidence>
<sequence length="430" mass="49633">MGYRSRGKFYTFRRGRWRKHRRFRPYRRRRRFRFRKRKFRPRYGFRRRFKRAFWNQHPGSYVVRLPNPQNTLNLMFQGIVWFPLPKYCINSTNTLKNIDVQNVITCRVGSIHISLKQFLLAVMSLSGTTKLGGPSIGKLYYEAKDKLGQAGNYPYMEKIASQTQSASLPSQWWRWAIMFMYPPDNKLIDYFPAQPDPKDLQNILGGWSLFRHKKTKVAIIATSPQGNWSPVASLTSQDSYFMRHCSNVFAVTKGNFPLSGAVGTKTPTSFLPDECEYPSRPPQAEQTNQTGIPGQCYTRQPQDGLVETDCWYSQETFPSFGTLSALGASWAFPPGQRSFSHGSVNHHTITGSGDPEGQRWRTLNPLTTFPITSSEQGSDYDRVIASIYLAQGSDQFLPYKYGTDQDQPNWRPQKFTQQMNVWARIGEFRA</sequence>
<keyword evidence="6" id="KW-1163">Viral penetration into host nucleus</keyword>
<evidence type="ECO:0000256" key="13">
    <source>
        <dbReference type="ARBA" id="ARBA00022890"/>
    </source>
</evidence>
<reference evidence="22" key="1">
    <citation type="journal article" date="2018" name="Virology">
        <title>Severe neurologic disease and chick mortality in crested screamers (Chauna torquata) infected with a novel Gyrovirus.</title>
        <authorList>
            <person name="Goldberg T.L."/>
            <person name="Clyde V.L."/>
            <person name="Gendron-Fitzpatrick A."/>
            <person name="Sibley S.D."/>
            <person name="Wallace R."/>
        </authorList>
    </citation>
    <scope>NUCLEOTIDE SEQUENCE [LARGE SCALE GENOMIC DNA]</scope>
    <source>
        <strain evidence="22">GyV10.1</strain>
    </source>
</reference>
<feature type="region of interest" description="Disordered" evidence="21">
    <location>
        <begin position="274"/>
        <end position="296"/>
    </location>
</feature>
<keyword evidence="13" id="KW-1164">Virus endocytosis by host</keyword>
<keyword evidence="11" id="KW-1161">Viral attachment to host cell</keyword>
<gene>
    <name evidence="22" type="primary">VP1</name>
</gene>
<keyword evidence="7" id="KW-0167">Capsid protein</keyword>
<evidence type="ECO:0000256" key="15">
    <source>
        <dbReference type="ARBA" id="ARBA00023125"/>
    </source>
</evidence>
<proteinExistence type="inferred from homology"/>
<evidence type="ECO:0000256" key="14">
    <source>
        <dbReference type="ARBA" id="ARBA00022921"/>
    </source>
</evidence>
<feature type="compositionally biased region" description="Polar residues" evidence="21">
    <location>
        <begin position="284"/>
        <end position="296"/>
    </location>
</feature>
<evidence type="ECO:0000256" key="10">
    <source>
        <dbReference type="ARBA" id="ARBA00022595"/>
    </source>
</evidence>
<dbReference type="GO" id="GO:0003677">
    <property type="term" value="F:DNA binding"/>
    <property type="evidence" value="ECO:0007669"/>
    <property type="project" value="UniProtKB-KW"/>
</dbReference>
<evidence type="ECO:0000256" key="19">
    <source>
        <dbReference type="ARBA" id="ARBA00031336"/>
    </source>
</evidence>
<evidence type="ECO:0000256" key="4">
    <source>
        <dbReference type="ARBA" id="ARBA00018091"/>
    </source>
</evidence>
<evidence type="ECO:0000256" key="1">
    <source>
        <dbReference type="ARBA" id="ARBA00004147"/>
    </source>
</evidence>
<comment type="function">
    <text evidence="17">Self-assembles to form the virion icosahedral capsid with a T=1 symmetry. This very small capsid (25 nm in diameter) allows the virus to be very stable in the environment and resistant to some disinfectants, including detergents. Essential for the initial attachment to host receptors. After attachment, the virus is endocytosed and traffics to the nucleus. The capsid protein binds and transports the viral genome and Rep across the nuclear envelope.</text>
</comment>
<dbReference type="GO" id="GO:0042025">
    <property type="term" value="C:host cell nucleus"/>
    <property type="evidence" value="ECO:0007669"/>
    <property type="project" value="UniProtKB-SubCell"/>
</dbReference>
<evidence type="ECO:0000256" key="21">
    <source>
        <dbReference type="SAM" id="MobiDB-lite"/>
    </source>
</evidence>
<dbReference type="EMBL" id="MH016740">
    <property type="protein sequence ID" value="AWT08462.1"/>
    <property type="molecule type" value="Genomic_DNA"/>
</dbReference>
<keyword evidence="5" id="KW-1140">T=1 icosahedral capsid protein</keyword>
<comment type="subcellular location">
    <subcellularLocation>
        <location evidence="1">Host nucleus</location>
    </subcellularLocation>
    <subcellularLocation>
        <location evidence="2">Virion</location>
    </subcellularLocation>
</comment>
<name>A0A2U9N6R0_9VIRU</name>
<comment type="subunit">
    <text evidence="20">Homomultimer. Interacts with Rep; this interaction relocates Rep into the nucleus.</text>
</comment>
<dbReference type="GO" id="GO:0039615">
    <property type="term" value="C:T=1 icosahedral viral capsid"/>
    <property type="evidence" value="ECO:0007669"/>
    <property type="project" value="UniProtKB-KW"/>
</dbReference>